<evidence type="ECO:0000259" key="5">
    <source>
        <dbReference type="PROSITE" id="PS50853"/>
    </source>
</evidence>
<feature type="region of interest" description="Disordered" evidence="2">
    <location>
        <begin position="502"/>
        <end position="525"/>
    </location>
</feature>
<dbReference type="InterPro" id="IPR036465">
    <property type="entry name" value="vWFA_dom_sf"/>
</dbReference>
<proteinExistence type="predicted"/>
<sequence length="1294" mass="135601">MKAQVRSLFLFSILLIGTVGFGGRAAAQPAGGHTINLPLVMGSQGKVTIPETTEVLDSGTLQALSDISSDGEQFTFAATTPALSDLDVGDVMVAGPSNAAPAGFLRTVTDVQQAGGEVVVVTSGATLEDAIIDGGFAISRQLTAADITSAEFIEGVSLVEDRTGAATEGFRLNIDAVYDYDHNQNTTNDQITAEGSIELSPDFDFAIDIDGRTLEQLEVILRLEEVTDLELKSTLAKPVEAELQIGVLTFANIVVFVGYVPVVITVDMPIALQIKGESAIVVSFGKVTQTANIEAGVRYDRPDWDLVGDFDNDFDVEPPNVVVQAKLVGLVHPPLRLRLYGVAGPYVAAQPYAELEAKFPLLNPHLSWDIYGGLTVPVGVEVELLGRTLADYEGNAIEYRKLLLSSNDPPFVPSNPSPPDGAANQPAALQLGWQGGDPEGDEVRYDVYLDAGDSTPGTRICDDIDVTSCATPALTPGSVYYWRVTARDDDGKESEGPVWGFTTAGSGGNQSPYLPSNPAPAHQSAGQPLNAQLLWNGGDPDGDPVTYTVQFEADDDTPDAVVCAALSATLCNPGPLAADTTYYWQVQATDDGGLTAVGPIWHFDTAAGGDIATIDIALIIDSSGSMASNDPANLRKAAAKTFIGAMVSGDLLSVIDFDDSISVPFALQMLVDDRSAPLAAVDTIDSNGGTNIGLGLQAGYNQLIASPNTNPKAAVLLTDGEGQYSGQAQLYSAKGWPVFTIGLSSAADEALLRDIAGDTGGQYFSLNDPNQLIQVYVAIQAAVTGADIVVNSTFPMQQDQSISLPATIDSDQNTANFVTNWPGSRVDTTLIDPLGRLITPATAQTDPNVYYAQGATYEIYRISAPPAGQWSVELYGAELAPGGEDVTVQVSQRDNELPSNAWEELGANSAGGGGISNTAADSGRPAITHVGDDLYLAWAETRGQQSDIYVRRWDGNAWVEVGSGSATDGGVSNTAAISQAPWIEAAPDGSVYLAWHEAVGASYDIYLRHWDGSAWADVGGSATGGGLSNTPALSQWPSLGIDGQGRVYVAWEEVTTADKEIYLRRWNGSVWEEAGGASASGGGLSNNSGDSGRPFLLIDGSDAPIVGWSDGSGGVDTEVYVRRLTGASWTEIGGSGSGGGVSNNDGDSRPPVLGVDSSGAIYATWPDNSGGEFNIYVRRWDGNAWVEIGGSATGGGISGTSEVSLAPHIAVAPDDTVYVIWYERLGTNTDILIRRWTGSFWDEVGVGSASGGGISNTFGASSLPTVTITGANMPVVAWADNSSGNYEIYVRAWR</sequence>
<dbReference type="Gene3D" id="2.60.40.10">
    <property type="entry name" value="Immunoglobulins"/>
    <property type="match status" value="2"/>
</dbReference>
<reference evidence="6" key="1">
    <citation type="submission" date="2016-01" db="EMBL/GenBank/DDBJ databases">
        <authorList>
            <person name="Mcilroy J.S."/>
            <person name="Karst M S."/>
            <person name="Albertsen M."/>
        </authorList>
    </citation>
    <scope>NUCLEOTIDE SEQUENCE</scope>
    <source>
        <strain evidence="6">Cfx-K</strain>
    </source>
</reference>
<comment type="subcellular location">
    <subcellularLocation>
        <location evidence="1">Secreted</location>
        <location evidence="1">Extracellular space</location>
    </subcellularLocation>
</comment>
<dbReference type="EMBL" id="LN890656">
    <property type="protein sequence ID" value="CUS06388.1"/>
    <property type="molecule type" value="Genomic_DNA"/>
</dbReference>
<feature type="signal peptide" evidence="3">
    <location>
        <begin position="1"/>
        <end position="27"/>
    </location>
</feature>
<dbReference type="InterPro" id="IPR051266">
    <property type="entry name" value="CLCR"/>
</dbReference>
<dbReference type="PROSITE" id="PS50234">
    <property type="entry name" value="VWFA"/>
    <property type="match status" value="1"/>
</dbReference>
<dbReference type="PANTHER" id="PTHR10579">
    <property type="entry name" value="CALCIUM-ACTIVATED CHLORIDE CHANNEL REGULATOR"/>
    <property type="match status" value="1"/>
</dbReference>
<dbReference type="InterPro" id="IPR013783">
    <property type="entry name" value="Ig-like_fold"/>
</dbReference>
<dbReference type="SUPFAM" id="SSF53300">
    <property type="entry name" value="vWA-like"/>
    <property type="match status" value="1"/>
</dbReference>
<dbReference type="CDD" id="cd00198">
    <property type="entry name" value="vWFA"/>
    <property type="match status" value="1"/>
</dbReference>
<dbReference type="InterPro" id="IPR036116">
    <property type="entry name" value="FN3_sf"/>
</dbReference>
<dbReference type="Gene3D" id="3.40.50.410">
    <property type="entry name" value="von Willebrand factor, type A domain"/>
    <property type="match status" value="1"/>
</dbReference>
<evidence type="ECO:0000256" key="3">
    <source>
        <dbReference type="SAM" id="SignalP"/>
    </source>
</evidence>
<dbReference type="SUPFAM" id="SSF89372">
    <property type="entry name" value="Fucose-specific lectin"/>
    <property type="match status" value="1"/>
</dbReference>
<evidence type="ECO:0000256" key="2">
    <source>
        <dbReference type="SAM" id="MobiDB-lite"/>
    </source>
</evidence>
<evidence type="ECO:0000256" key="1">
    <source>
        <dbReference type="ARBA" id="ARBA00004239"/>
    </source>
</evidence>
<name>A0A160TA33_9CHLR</name>
<feature type="chain" id="PRO_5007820746" description="VWA domain-containing protein" evidence="3">
    <location>
        <begin position="28"/>
        <end position="1294"/>
    </location>
</feature>
<dbReference type="InterPro" id="IPR003961">
    <property type="entry name" value="FN3_dom"/>
</dbReference>
<dbReference type="Proteomes" id="UP000215027">
    <property type="component" value="Chromosome II"/>
</dbReference>
<organism evidence="6 7">
    <name type="scientific">Candidatus Promineifilum breve</name>
    <dbReference type="NCBI Taxonomy" id="1806508"/>
    <lineage>
        <taxon>Bacteria</taxon>
        <taxon>Bacillati</taxon>
        <taxon>Chloroflexota</taxon>
        <taxon>Ardenticatenia</taxon>
        <taxon>Candidatus Promineifilales</taxon>
        <taxon>Candidatus Promineifilaceae</taxon>
        <taxon>Candidatus Promineifilum</taxon>
    </lineage>
</organism>
<dbReference type="PANTHER" id="PTHR10579:SF43">
    <property type="entry name" value="ZINC FINGER (C3HC4-TYPE RING FINGER) FAMILY PROTEIN"/>
    <property type="match status" value="1"/>
</dbReference>
<dbReference type="GO" id="GO:0005576">
    <property type="term" value="C:extracellular region"/>
    <property type="evidence" value="ECO:0007669"/>
    <property type="project" value="UniProtKB-SubCell"/>
</dbReference>
<keyword evidence="7" id="KW-1185">Reference proteome</keyword>
<feature type="domain" description="Fibronectin type-III" evidence="5">
    <location>
        <begin position="415"/>
        <end position="506"/>
    </location>
</feature>
<dbReference type="OrthoDB" id="33958at2"/>
<dbReference type="Pfam" id="PF00092">
    <property type="entry name" value="VWA"/>
    <property type="match status" value="1"/>
</dbReference>
<evidence type="ECO:0000313" key="6">
    <source>
        <dbReference type="EMBL" id="CUS06388.1"/>
    </source>
</evidence>
<protein>
    <recommendedName>
        <fullName evidence="8">VWA domain-containing protein</fullName>
    </recommendedName>
</protein>
<gene>
    <name evidence="6" type="ORF">CFX0092_B0854</name>
</gene>
<evidence type="ECO:0000259" key="4">
    <source>
        <dbReference type="PROSITE" id="PS50234"/>
    </source>
</evidence>
<feature type="domain" description="VWFA" evidence="4">
    <location>
        <begin position="615"/>
        <end position="779"/>
    </location>
</feature>
<evidence type="ECO:0008006" key="8">
    <source>
        <dbReference type="Google" id="ProtNLM"/>
    </source>
</evidence>
<evidence type="ECO:0000313" key="7">
    <source>
        <dbReference type="Proteomes" id="UP000215027"/>
    </source>
</evidence>
<dbReference type="InterPro" id="IPR002035">
    <property type="entry name" value="VWF_A"/>
</dbReference>
<dbReference type="SUPFAM" id="SSF49265">
    <property type="entry name" value="Fibronectin type III"/>
    <property type="match status" value="1"/>
</dbReference>
<keyword evidence="3" id="KW-0732">Signal</keyword>
<dbReference type="RefSeq" id="WP_095045662.1">
    <property type="nucleotide sequence ID" value="NZ_LN890656.1"/>
</dbReference>
<dbReference type="PROSITE" id="PS50853">
    <property type="entry name" value="FN3"/>
    <property type="match status" value="1"/>
</dbReference>
<dbReference type="KEGG" id="pbf:CFX0092_B0854"/>
<dbReference type="SMART" id="SM00327">
    <property type="entry name" value="VWA"/>
    <property type="match status" value="1"/>
</dbReference>
<accession>A0A160TA33</accession>